<evidence type="ECO:0000313" key="3">
    <source>
        <dbReference type="Proteomes" id="UP000218209"/>
    </source>
</evidence>
<gene>
    <name evidence="2" type="ORF">BU14_0135s0011</name>
</gene>
<feature type="compositionally biased region" description="Pro residues" evidence="1">
    <location>
        <begin position="298"/>
        <end position="307"/>
    </location>
</feature>
<organism evidence="2 3">
    <name type="scientific">Porphyra umbilicalis</name>
    <name type="common">Purple laver</name>
    <name type="synonym">Red alga</name>
    <dbReference type="NCBI Taxonomy" id="2786"/>
    <lineage>
        <taxon>Eukaryota</taxon>
        <taxon>Rhodophyta</taxon>
        <taxon>Bangiophyceae</taxon>
        <taxon>Bangiales</taxon>
        <taxon>Bangiaceae</taxon>
        <taxon>Porphyra</taxon>
    </lineage>
</organism>
<feature type="region of interest" description="Disordered" evidence="1">
    <location>
        <begin position="288"/>
        <end position="367"/>
    </location>
</feature>
<feature type="compositionally biased region" description="Basic and acidic residues" evidence="1">
    <location>
        <begin position="265"/>
        <end position="274"/>
    </location>
</feature>
<sequence>MEVLSHAQQPFLYTRLLRRFLARPGGPRGAFVDRKEVNLIMPDWIVVNMGVDPKVALRMLEKKWRLPVRAKRPAAVVAGATRGSVLLSKKRTMAYRYLHRVVYHFYERIGNTAVSTFASYVNEEEGRGTLRRVRGTQTQVGNTAAWPRVLVCPLGHLAVVTMKVRQHLKKCSGAAVSLRNDPEAAETTAVAGAAARATARAKGASAAAQHEAARVASAIATEAEIEATPGLNSGHRAEWVEELPLLSSLLAAQRARASNGLRLSDGAEPRRADPTHMPGAAFNVLEAGGALPGASSGTPPPFAPPPASDEEGVDEDDEGDMTQDDEEEAPVSRPAHGSDEPRRARDEDGREEAARAAAAQVLLDEHH</sequence>
<name>A0A1X6PA78_PORUM</name>
<dbReference type="AlphaFoldDB" id="A0A1X6PA78"/>
<dbReference type="EMBL" id="KV918829">
    <property type="protein sequence ID" value="OSX77737.1"/>
    <property type="molecule type" value="Genomic_DNA"/>
</dbReference>
<evidence type="ECO:0000313" key="2">
    <source>
        <dbReference type="EMBL" id="OSX77737.1"/>
    </source>
</evidence>
<keyword evidence="3" id="KW-1185">Reference proteome</keyword>
<reference evidence="2 3" key="1">
    <citation type="submission" date="2017-03" db="EMBL/GenBank/DDBJ databases">
        <title>WGS assembly of Porphyra umbilicalis.</title>
        <authorList>
            <person name="Brawley S.H."/>
            <person name="Blouin N.A."/>
            <person name="Ficko-Blean E."/>
            <person name="Wheeler G.L."/>
            <person name="Lohr M."/>
            <person name="Goodson H.V."/>
            <person name="Jenkins J.W."/>
            <person name="Blaby-Haas C.E."/>
            <person name="Helliwell K.E."/>
            <person name="Chan C."/>
            <person name="Marriage T."/>
            <person name="Bhattacharya D."/>
            <person name="Klein A.S."/>
            <person name="Badis Y."/>
            <person name="Brodie J."/>
            <person name="Cao Y."/>
            <person name="Collen J."/>
            <person name="Dittami S.M."/>
            <person name="Gachon C.M."/>
            <person name="Green B.R."/>
            <person name="Karpowicz S."/>
            <person name="Kim J.W."/>
            <person name="Kudahl U."/>
            <person name="Lin S."/>
            <person name="Michel G."/>
            <person name="Mittag M."/>
            <person name="Olson B.J."/>
            <person name="Pangilinan J."/>
            <person name="Peng Y."/>
            <person name="Qiu H."/>
            <person name="Shu S."/>
            <person name="Singer J.T."/>
            <person name="Smith A.G."/>
            <person name="Sprecher B.N."/>
            <person name="Wagner V."/>
            <person name="Wang W."/>
            <person name="Wang Z.-Y."/>
            <person name="Yan J."/>
            <person name="Yarish C."/>
            <person name="Zoeuner-Riek S."/>
            <person name="Zhuang Y."/>
            <person name="Zou Y."/>
            <person name="Lindquist E.A."/>
            <person name="Grimwood J."/>
            <person name="Barry K."/>
            <person name="Rokhsar D.S."/>
            <person name="Schmutz J."/>
            <person name="Stiller J.W."/>
            <person name="Grossman A.R."/>
            <person name="Prochnik S.E."/>
        </authorList>
    </citation>
    <scope>NUCLEOTIDE SEQUENCE [LARGE SCALE GENOMIC DNA]</scope>
    <source>
        <strain evidence="2">4086291</strain>
    </source>
</reference>
<feature type="compositionally biased region" description="Acidic residues" evidence="1">
    <location>
        <begin position="308"/>
        <end position="329"/>
    </location>
</feature>
<dbReference type="Proteomes" id="UP000218209">
    <property type="component" value="Unassembled WGS sequence"/>
</dbReference>
<protein>
    <submittedName>
        <fullName evidence="2">Uncharacterized protein</fullName>
    </submittedName>
</protein>
<feature type="region of interest" description="Disordered" evidence="1">
    <location>
        <begin position="259"/>
        <end position="278"/>
    </location>
</feature>
<accession>A0A1X6PA78</accession>
<evidence type="ECO:0000256" key="1">
    <source>
        <dbReference type="SAM" id="MobiDB-lite"/>
    </source>
</evidence>
<proteinExistence type="predicted"/>
<feature type="compositionally biased region" description="Basic and acidic residues" evidence="1">
    <location>
        <begin position="336"/>
        <end position="354"/>
    </location>
</feature>